<accession>A0A1Y1IE32</accession>
<evidence type="ECO:0000313" key="6">
    <source>
        <dbReference type="EMBL" id="GAQ89215.1"/>
    </source>
</evidence>
<dbReference type="Proteomes" id="UP000054558">
    <property type="component" value="Unassembled WGS sequence"/>
</dbReference>
<comment type="similarity">
    <text evidence="1">Belongs to the tRNA pseudouridine synthase TruA family.</text>
</comment>
<feature type="compositionally biased region" description="Basic and acidic residues" evidence="4">
    <location>
        <begin position="203"/>
        <end position="212"/>
    </location>
</feature>
<evidence type="ECO:0000313" key="7">
    <source>
        <dbReference type="Proteomes" id="UP000054558"/>
    </source>
</evidence>
<protein>
    <submittedName>
        <fullName evidence="6">Pseudouridylate synthase</fullName>
    </submittedName>
</protein>
<evidence type="ECO:0000256" key="4">
    <source>
        <dbReference type="SAM" id="MobiDB-lite"/>
    </source>
</evidence>
<evidence type="ECO:0000256" key="2">
    <source>
        <dbReference type="ARBA" id="ARBA00022694"/>
    </source>
</evidence>
<gene>
    <name evidence="6" type="ORF">KFL_004980030</name>
</gene>
<dbReference type="Gene3D" id="3.30.70.580">
    <property type="entry name" value="Pseudouridine synthase I, catalytic domain, N-terminal subdomain"/>
    <property type="match status" value="1"/>
</dbReference>
<dbReference type="InterPro" id="IPR020094">
    <property type="entry name" value="TruA/RsuA/RluB/E/F_N"/>
</dbReference>
<organism evidence="6 7">
    <name type="scientific">Klebsormidium nitens</name>
    <name type="common">Green alga</name>
    <name type="synonym">Ulothrix nitens</name>
    <dbReference type="NCBI Taxonomy" id="105231"/>
    <lineage>
        <taxon>Eukaryota</taxon>
        <taxon>Viridiplantae</taxon>
        <taxon>Streptophyta</taxon>
        <taxon>Klebsormidiophyceae</taxon>
        <taxon>Klebsormidiales</taxon>
        <taxon>Klebsormidiaceae</taxon>
        <taxon>Klebsormidium</taxon>
    </lineage>
</organism>
<keyword evidence="2" id="KW-0819">tRNA processing</keyword>
<keyword evidence="3" id="KW-0413">Isomerase</keyword>
<dbReference type="PANTHER" id="PTHR11142:SF10">
    <property type="entry name" value="TRNA PSEUDOURIDINE SYNTHASE"/>
    <property type="match status" value="1"/>
</dbReference>
<name>A0A1Y1IE32_KLENI</name>
<dbReference type="EMBL" id="DF237447">
    <property type="protein sequence ID" value="GAQ89215.1"/>
    <property type="molecule type" value="Genomic_DNA"/>
</dbReference>
<dbReference type="GO" id="GO:0031119">
    <property type="term" value="P:tRNA pseudouridine synthesis"/>
    <property type="evidence" value="ECO:0000318"/>
    <property type="project" value="GO_Central"/>
</dbReference>
<dbReference type="OrthoDB" id="271910at2759"/>
<dbReference type="Gene3D" id="3.30.70.660">
    <property type="entry name" value="Pseudouridine synthase I, catalytic domain, C-terminal subdomain"/>
    <property type="match status" value="1"/>
</dbReference>
<dbReference type="SUPFAM" id="SSF55120">
    <property type="entry name" value="Pseudouridine synthase"/>
    <property type="match status" value="1"/>
</dbReference>
<dbReference type="InterPro" id="IPR020097">
    <property type="entry name" value="PsdUridine_synth_TruA_a/b_dom"/>
</dbReference>
<feature type="region of interest" description="Disordered" evidence="4">
    <location>
        <begin position="54"/>
        <end position="242"/>
    </location>
</feature>
<dbReference type="PANTHER" id="PTHR11142">
    <property type="entry name" value="PSEUDOURIDYLATE SYNTHASE"/>
    <property type="match status" value="1"/>
</dbReference>
<dbReference type="GO" id="GO:0003723">
    <property type="term" value="F:RNA binding"/>
    <property type="evidence" value="ECO:0007669"/>
    <property type="project" value="InterPro"/>
</dbReference>
<dbReference type="InterPro" id="IPR001406">
    <property type="entry name" value="PsdUridine_synth_TruA"/>
</dbReference>
<dbReference type="Pfam" id="PF01416">
    <property type="entry name" value="PseudoU_synth_1"/>
    <property type="match status" value="1"/>
</dbReference>
<evidence type="ECO:0000256" key="3">
    <source>
        <dbReference type="ARBA" id="ARBA00023235"/>
    </source>
</evidence>
<feature type="domain" description="Pseudouridine synthase I TruA alpha/beta" evidence="5">
    <location>
        <begin position="444"/>
        <end position="537"/>
    </location>
</feature>
<dbReference type="InterPro" id="IPR020103">
    <property type="entry name" value="PsdUridine_synth_cat_dom_sf"/>
</dbReference>
<feature type="compositionally biased region" description="Basic and acidic residues" evidence="4">
    <location>
        <begin position="113"/>
        <end position="130"/>
    </location>
</feature>
<evidence type="ECO:0000259" key="5">
    <source>
        <dbReference type="Pfam" id="PF01416"/>
    </source>
</evidence>
<dbReference type="AlphaFoldDB" id="A0A1Y1IE32"/>
<reference evidence="6 7" key="1">
    <citation type="journal article" date="2014" name="Nat. Commun.">
        <title>Klebsormidium flaccidum genome reveals primary factors for plant terrestrial adaptation.</title>
        <authorList>
            <person name="Hori K."/>
            <person name="Maruyama F."/>
            <person name="Fujisawa T."/>
            <person name="Togashi T."/>
            <person name="Yamamoto N."/>
            <person name="Seo M."/>
            <person name="Sato S."/>
            <person name="Yamada T."/>
            <person name="Mori H."/>
            <person name="Tajima N."/>
            <person name="Moriyama T."/>
            <person name="Ikeuchi M."/>
            <person name="Watanabe M."/>
            <person name="Wada H."/>
            <person name="Kobayashi K."/>
            <person name="Saito M."/>
            <person name="Masuda T."/>
            <person name="Sasaki-Sekimoto Y."/>
            <person name="Mashiguchi K."/>
            <person name="Awai K."/>
            <person name="Shimojima M."/>
            <person name="Masuda S."/>
            <person name="Iwai M."/>
            <person name="Nobusawa T."/>
            <person name="Narise T."/>
            <person name="Kondo S."/>
            <person name="Saito H."/>
            <person name="Sato R."/>
            <person name="Murakawa M."/>
            <person name="Ihara Y."/>
            <person name="Oshima-Yamada Y."/>
            <person name="Ohtaka K."/>
            <person name="Satoh M."/>
            <person name="Sonobe K."/>
            <person name="Ishii M."/>
            <person name="Ohtani R."/>
            <person name="Kanamori-Sato M."/>
            <person name="Honoki R."/>
            <person name="Miyazaki D."/>
            <person name="Mochizuki H."/>
            <person name="Umetsu J."/>
            <person name="Higashi K."/>
            <person name="Shibata D."/>
            <person name="Kamiya Y."/>
            <person name="Sato N."/>
            <person name="Nakamura Y."/>
            <person name="Tabata S."/>
            <person name="Ida S."/>
            <person name="Kurokawa K."/>
            <person name="Ohta H."/>
        </authorList>
    </citation>
    <scope>NUCLEOTIDE SEQUENCE [LARGE SCALE GENOMIC DNA]</scope>
    <source>
        <strain evidence="6 7">NIES-2285</strain>
    </source>
</reference>
<dbReference type="GO" id="GO:0009982">
    <property type="term" value="F:pseudouridine synthase activity"/>
    <property type="evidence" value="ECO:0000318"/>
    <property type="project" value="GO_Central"/>
</dbReference>
<dbReference type="InterPro" id="IPR020095">
    <property type="entry name" value="PsdUridine_synth_TruA_C"/>
</dbReference>
<keyword evidence="7" id="KW-1185">Reference proteome</keyword>
<proteinExistence type="inferred from homology"/>
<sequence length="540" mass="58833">MGDEWWPTADGGLEYFQHTDERAPFRWSPFRCNEVMRDRPWSVIEDLHDRVAAGKASLDDVSPLSESRSDSDGPEACGLGDNPDKQVASEEGENESDSCRESSNGSESAGCEAPERRETSEQRRKSDDRVAFAQEKLSDGSRSSDLGTDRNGCAVFVVDGKASNGRGAFDESENGLRSSASYGLKSDVWGPSVEDTSIAGTRRASERSKDSKGPISLVRYRVPGNGEPSEGATPGSRKQSERRTFKIELAYSGRHFWGWQKQTGHKTVQDALERALRSVLDDCEGRNGKESDGTASKHNANATVAGRTDRGVSAAGQVVSWYTRCPDVNCEVIAEAISREAPARLRAVDVSQVSRSFHAQFSAKWRHYVYLFPLKGGELQADGRIRMQPPGAAAPHQPRDTVNTIPPLVFSVQALGGMMRRLEGRSISYGSFARDTRADRSSGQHVVCHLYKARADVVTVTSPSHSPRALHHALRFTLIGNRFLHRMVRVVVATAIREAAAGSSEDALLRLASLESRRATAPPAPPEGLTLAAVGYDGFS</sequence>
<dbReference type="STRING" id="105231.A0A1Y1IE32"/>
<evidence type="ECO:0000256" key="1">
    <source>
        <dbReference type="ARBA" id="ARBA00009375"/>
    </source>
</evidence>